<dbReference type="SUPFAM" id="SSF53254">
    <property type="entry name" value="Phosphoglycerate mutase-like"/>
    <property type="match status" value="1"/>
</dbReference>
<evidence type="ECO:0000256" key="1">
    <source>
        <dbReference type="PIRSR" id="PIRSR613078-2"/>
    </source>
</evidence>
<reference evidence="2" key="1">
    <citation type="submission" date="2019-02" db="EMBL/GenBank/DDBJ databases">
        <authorList>
            <person name="Gruber-Vodicka R. H."/>
            <person name="Seah K. B. B."/>
        </authorList>
    </citation>
    <scope>NUCLEOTIDE SEQUENCE</scope>
    <source>
        <strain evidence="2">BECK_S313</strain>
    </source>
</reference>
<organism evidence="2">
    <name type="scientific">Candidatus Kentrum sp. LPFa</name>
    <dbReference type="NCBI Taxonomy" id="2126335"/>
    <lineage>
        <taxon>Bacteria</taxon>
        <taxon>Pseudomonadati</taxon>
        <taxon>Pseudomonadota</taxon>
        <taxon>Gammaproteobacteria</taxon>
        <taxon>Candidatus Kentrum</taxon>
    </lineage>
</organism>
<dbReference type="PANTHER" id="PTHR47623:SF1">
    <property type="entry name" value="OS09G0287300 PROTEIN"/>
    <property type="match status" value="1"/>
</dbReference>
<dbReference type="AlphaFoldDB" id="A0A450WWP8"/>
<dbReference type="InterPro" id="IPR029033">
    <property type="entry name" value="His_PPase_superfam"/>
</dbReference>
<feature type="binding site" evidence="1">
    <location>
        <position position="60"/>
    </location>
    <ligand>
        <name>substrate</name>
    </ligand>
</feature>
<protein>
    <submittedName>
        <fullName evidence="2">Phosphohistidine phosphatase</fullName>
    </submittedName>
</protein>
<dbReference type="SMART" id="SM00855">
    <property type="entry name" value="PGAM"/>
    <property type="match status" value="1"/>
</dbReference>
<proteinExistence type="predicted"/>
<dbReference type="Gene3D" id="3.40.50.1240">
    <property type="entry name" value="Phosphoglycerate mutase-like"/>
    <property type="match status" value="1"/>
</dbReference>
<gene>
    <name evidence="2" type="ORF">BECKLPF1236B_GA0070989_12535</name>
</gene>
<name>A0A450WWP8_9GAMM</name>
<dbReference type="EMBL" id="CAADFK010000253">
    <property type="protein sequence ID" value="VFK21398.1"/>
    <property type="molecule type" value="Genomic_DNA"/>
</dbReference>
<feature type="binding site" evidence="1">
    <location>
        <begin position="11"/>
        <end position="18"/>
    </location>
    <ligand>
        <name>substrate</name>
    </ligand>
</feature>
<dbReference type="InterPro" id="IPR013078">
    <property type="entry name" value="His_Pase_superF_clade-1"/>
</dbReference>
<sequence>MYSVKELLLLRHAKSDWNVTASDFERPLSKRGMRDAPRVGRWLHGQGLGPDFVISSPALRARQTALAVCEAFGIGEDRIHWEARIYDAALQTLWYLLTECDQQAERVLLVGHNPGLALLLAQLCPTLESPSDGKILPTATLARIRMPVDWRTLAPGSGVLLSVTRPSAMNADPE</sequence>
<dbReference type="CDD" id="cd07067">
    <property type="entry name" value="HP_PGM_like"/>
    <property type="match status" value="1"/>
</dbReference>
<dbReference type="PANTHER" id="PTHR47623">
    <property type="entry name" value="OS09G0287300 PROTEIN"/>
    <property type="match status" value="1"/>
</dbReference>
<evidence type="ECO:0000313" key="2">
    <source>
        <dbReference type="EMBL" id="VFK21398.1"/>
    </source>
</evidence>
<accession>A0A450WWP8</accession>
<dbReference type="Pfam" id="PF00300">
    <property type="entry name" value="His_Phos_1"/>
    <property type="match status" value="1"/>
</dbReference>